<dbReference type="PANTHER" id="PTHR46810:SF1">
    <property type="entry name" value="INACTIVE POLYGLYCYLASE TTLL10"/>
    <property type="match status" value="1"/>
</dbReference>
<sequence length="202" mass="23194">MQQIMIHCFLSVKSKLECRRGFFDLIGCDFLIDDDFKVWLLEMNCNPALHTNCEVLKEVIPDVVNETLDLALEIFNKSFRGQRIMPLNTQRKFVLLYNGETNEQAIKFNWPRSSSPVKEEKKTAPADNQNRLVKNVEKPQRSFKPLADNANRIVSRSTVIRSPQRTSLAMSPINMMGFHDGLTLHTVRHKARYNITSKSLGG</sequence>
<keyword evidence="2" id="KW-1185">Reference proteome</keyword>
<dbReference type="InterPro" id="IPR004344">
    <property type="entry name" value="TTL/TTLL_fam"/>
</dbReference>
<protein>
    <submittedName>
        <fullName evidence="1">Uncharacterized protein</fullName>
    </submittedName>
</protein>
<evidence type="ECO:0000313" key="1">
    <source>
        <dbReference type="EMBL" id="CAI9582471.1"/>
    </source>
</evidence>
<proteinExistence type="predicted"/>
<name>A0ABN9EFG7_9NEOB</name>
<dbReference type="PROSITE" id="PS51221">
    <property type="entry name" value="TTL"/>
    <property type="match status" value="1"/>
</dbReference>
<reference evidence="1" key="1">
    <citation type="submission" date="2023-05" db="EMBL/GenBank/DDBJ databases">
        <authorList>
            <person name="Stuckert A."/>
        </authorList>
    </citation>
    <scope>NUCLEOTIDE SEQUENCE</scope>
</reference>
<dbReference type="PANTHER" id="PTHR46810">
    <property type="entry name" value="INACTIVE POLYGLYCYLASE TTLL10"/>
    <property type="match status" value="1"/>
</dbReference>
<evidence type="ECO:0000313" key="2">
    <source>
        <dbReference type="Proteomes" id="UP001162483"/>
    </source>
</evidence>
<dbReference type="SUPFAM" id="SSF56059">
    <property type="entry name" value="Glutathione synthetase ATP-binding domain-like"/>
    <property type="match status" value="1"/>
</dbReference>
<gene>
    <name evidence="1" type="ORF">SPARVUS_LOCUS9661156</name>
</gene>
<comment type="caution">
    <text evidence="1">The sequence shown here is derived from an EMBL/GenBank/DDBJ whole genome shotgun (WGS) entry which is preliminary data.</text>
</comment>
<dbReference type="Proteomes" id="UP001162483">
    <property type="component" value="Unassembled WGS sequence"/>
</dbReference>
<organism evidence="1 2">
    <name type="scientific">Staurois parvus</name>
    <dbReference type="NCBI Taxonomy" id="386267"/>
    <lineage>
        <taxon>Eukaryota</taxon>
        <taxon>Metazoa</taxon>
        <taxon>Chordata</taxon>
        <taxon>Craniata</taxon>
        <taxon>Vertebrata</taxon>
        <taxon>Euteleostomi</taxon>
        <taxon>Amphibia</taxon>
        <taxon>Batrachia</taxon>
        <taxon>Anura</taxon>
        <taxon>Neobatrachia</taxon>
        <taxon>Ranoidea</taxon>
        <taxon>Ranidae</taxon>
        <taxon>Staurois</taxon>
    </lineage>
</organism>
<dbReference type="Gene3D" id="3.30.470.20">
    <property type="entry name" value="ATP-grasp fold, B domain"/>
    <property type="match status" value="1"/>
</dbReference>
<feature type="non-terminal residue" evidence="1">
    <location>
        <position position="202"/>
    </location>
</feature>
<dbReference type="EMBL" id="CATNWA010015365">
    <property type="protein sequence ID" value="CAI9582471.1"/>
    <property type="molecule type" value="Genomic_DNA"/>
</dbReference>
<accession>A0ABN9EFG7</accession>
<dbReference type="InterPro" id="IPR027752">
    <property type="entry name" value="TTLL10"/>
</dbReference>
<dbReference type="Pfam" id="PF03133">
    <property type="entry name" value="TTL"/>
    <property type="match status" value="1"/>
</dbReference>